<dbReference type="InterPro" id="IPR007197">
    <property type="entry name" value="rSAM"/>
</dbReference>
<dbReference type="PANTHER" id="PTHR43837">
    <property type="entry name" value="RIBOSOMAL PROTEIN S12 METHYLTHIOTRANSFERASE RIMO"/>
    <property type="match status" value="1"/>
</dbReference>
<dbReference type="GO" id="GO:0046872">
    <property type="term" value="F:metal ion binding"/>
    <property type="evidence" value="ECO:0007669"/>
    <property type="project" value="UniProtKB-KW"/>
</dbReference>
<comment type="catalytic activity">
    <reaction evidence="13">
        <text>N(6)-L-threonylcarbamoyladenosine(37) in tRNA + (sulfur carrier)-SH + AH2 + 2 S-adenosyl-L-methionine = 2-methylsulfanyl-N(6)-L-threonylcarbamoyladenosine(37) in tRNA + (sulfur carrier)-H + 5'-deoxyadenosine + L-methionine + A + S-adenosyl-L-homocysteine + 2 H(+)</text>
        <dbReference type="Rhea" id="RHEA:37075"/>
        <dbReference type="Rhea" id="RHEA-COMP:10163"/>
        <dbReference type="Rhea" id="RHEA-COMP:11092"/>
        <dbReference type="Rhea" id="RHEA-COMP:14737"/>
        <dbReference type="Rhea" id="RHEA-COMP:14739"/>
        <dbReference type="ChEBI" id="CHEBI:13193"/>
        <dbReference type="ChEBI" id="CHEBI:15378"/>
        <dbReference type="ChEBI" id="CHEBI:17319"/>
        <dbReference type="ChEBI" id="CHEBI:17499"/>
        <dbReference type="ChEBI" id="CHEBI:29917"/>
        <dbReference type="ChEBI" id="CHEBI:57844"/>
        <dbReference type="ChEBI" id="CHEBI:57856"/>
        <dbReference type="ChEBI" id="CHEBI:59789"/>
        <dbReference type="ChEBI" id="CHEBI:64428"/>
        <dbReference type="ChEBI" id="CHEBI:74418"/>
        <dbReference type="ChEBI" id="CHEBI:74420"/>
        <dbReference type="EC" id="2.8.4.5"/>
    </reaction>
</comment>
<dbReference type="KEGG" id="faa:HMPREF0389_00081"/>
<evidence type="ECO:0000256" key="4">
    <source>
        <dbReference type="ARBA" id="ARBA00022485"/>
    </source>
</evidence>
<sequence>MTLGCKVNQYETEAMEELFLQNQYDLVNFDEIADVYVVNTCTVTAMSDKKSRQMIRRTKKINPNAIVVVTGCYSQKAPEEVLRISEVNLVMGTSNRNMIIREVLRTSPEDKRIVVDDIMKRKDFEEMNITTAGDHTRAFVKIQDGCDRFCTYCIIPFTRGPVRSRSLENIVYEVKKLVNNGYKEVVLTGIHVASYGKDTKKETLIDVIERLSTIDGLERIRTSSVEPIIITEDFLKRVSQVEQFCPHFHLSLQSGCNKILKKMNRRYTAEEYRNAVEQIRKTYTYPAITTDVIVGFPEEEESDFEETKKFLEEIKLYEMHVFPYSPREGTVAYERGETVTKEEKHVRSNTLISISNQNKKEFMESQIGQVLPVLFETREDDIYTGHTMNYMKVKVVTKESVENMVCDVLLKEAKEDYIDGVIVS</sequence>
<keyword evidence="10" id="KW-0408">Iron</keyword>
<reference evidence="19" key="1">
    <citation type="submission" date="2010-12" db="EMBL/GenBank/DDBJ databases">
        <title>The genome sequence of Filifactor alocis strain ATCC 35896.</title>
        <authorList>
            <consortium name="The Broad Institute Genome Sequencing Platform"/>
            <person name="Ward D."/>
            <person name="Earl A."/>
            <person name="Feldgarden M."/>
            <person name="Young S.K."/>
            <person name="Gargeya S."/>
            <person name="Zeng Q."/>
            <person name="Alvarado L."/>
            <person name="Berlin A."/>
            <person name="Bochicchio J."/>
            <person name="Chapman S.B."/>
            <person name="Chen Z."/>
            <person name="Freedman E."/>
            <person name="Gellesch M."/>
            <person name="Goldberg J."/>
            <person name="Griggs A."/>
            <person name="Gujja S."/>
            <person name="Heilman E."/>
            <person name="Heiman D."/>
            <person name="Howarth C."/>
            <person name="Mehta T."/>
            <person name="Neiman D."/>
            <person name="Pearson M."/>
            <person name="Roberts A."/>
            <person name="Saif S."/>
            <person name="Shea T."/>
            <person name="Shenoy N."/>
            <person name="Sisk P."/>
            <person name="Stolte C."/>
            <person name="Sykes S."/>
            <person name="White J."/>
            <person name="Yandava C."/>
            <person name="Izard J."/>
            <person name="Blanton J.M."/>
            <person name="Baranova O.V."/>
            <person name="Tanner A.C."/>
            <person name="Dewhirst F.E."/>
            <person name="Haas B."/>
            <person name="Nusbaum C."/>
            <person name="Birren B."/>
        </authorList>
    </citation>
    <scope>NUCLEOTIDE SEQUENCE [LARGE SCALE GENOMIC DNA]</scope>
    <source>
        <strain evidence="19">ATCC 35896 / CCUG 47790 / D40 B5</strain>
    </source>
</reference>
<dbReference type="SFLD" id="SFLDF00295">
    <property type="entry name" value="threonylcarbamoyladenosine_tRN"/>
    <property type="match status" value="1"/>
</dbReference>
<dbReference type="InterPro" id="IPR013848">
    <property type="entry name" value="Methylthiotransferase_N"/>
</dbReference>
<dbReference type="GO" id="GO:0005829">
    <property type="term" value="C:cytosol"/>
    <property type="evidence" value="ECO:0007669"/>
    <property type="project" value="TreeGrafter"/>
</dbReference>
<dbReference type="AlphaFoldDB" id="D6GR77"/>
<evidence type="ECO:0000256" key="2">
    <source>
        <dbReference type="ARBA" id="ARBA00002399"/>
    </source>
</evidence>
<evidence type="ECO:0000313" key="19">
    <source>
        <dbReference type="Proteomes" id="UP000007468"/>
    </source>
</evidence>
<evidence type="ECO:0000256" key="1">
    <source>
        <dbReference type="ARBA" id="ARBA00001966"/>
    </source>
</evidence>
<evidence type="ECO:0000259" key="17">
    <source>
        <dbReference type="PROSITE" id="PS51918"/>
    </source>
</evidence>
<dbReference type="RefSeq" id="WP_014262210.1">
    <property type="nucleotide sequence ID" value="NC_016630.1"/>
</dbReference>
<dbReference type="FunFam" id="3.40.50.12160:FF:000004">
    <property type="entry name" value="Threonylcarbamoyladenosine tRNA methylthiotransferase MtaB"/>
    <property type="match status" value="1"/>
</dbReference>
<evidence type="ECO:0000256" key="13">
    <source>
        <dbReference type="ARBA" id="ARBA00051661"/>
    </source>
</evidence>
<evidence type="ECO:0000256" key="12">
    <source>
        <dbReference type="ARBA" id="ARBA00031213"/>
    </source>
</evidence>
<keyword evidence="6" id="KW-0808">Transferase</keyword>
<dbReference type="InterPro" id="IPR005839">
    <property type="entry name" value="Methylthiotransferase"/>
</dbReference>
<dbReference type="PATRIC" id="fig|546269.5.peg.580"/>
<evidence type="ECO:0000259" key="16">
    <source>
        <dbReference type="PROSITE" id="PS51449"/>
    </source>
</evidence>
<dbReference type="GO" id="GO:0035599">
    <property type="term" value="F:aspartic acid methylthiotransferase activity"/>
    <property type="evidence" value="ECO:0007669"/>
    <property type="project" value="TreeGrafter"/>
</dbReference>
<gene>
    <name evidence="18" type="primary">yqeV</name>
    <name evidence="18" type="ordered locus">HMPREF0389_00081</name>
</gene>
<comment type="cofactor">
    <cofactor evidence="1">
        <name>[4Fe-4S] cluster</name>
        <dbReference type="ChEBI" id="CHEBI:49883"/>
    </cofactor>
</comment>
<dbReference type="SFLD" id="SFLDS00029">
    <property type="entry name" value="Radical_SAM"/>
    <property type="match status" value="1"/>
</dbReference>
<dbReference type="InterPro" id="IPR006467">
    <property type="entry name" value="MiaB-like_bact"/>
</dbReference>
<keyword evidence="5" id="KW-0963">Cytoplasm</keyword>
<accession>D6GR77</accession>
<organism evidence="18 19">
    <name type="scientific">Filifactor alocis (strain ATCC 35896 / CCUG 47790 / D40 B5)</name>
    <name type="common">Fusobacterium alocis</name>
    <dbReference type="NCBI Taxonomy" id="546269"/>
    <lineage>
        <taxon>Bacteria</taxon>
        <taxon>Bacillati</taxon>
        <taxon>Bacillota</taxon>
        <taxon>Clostridia</taxon>
        <taxon>Peptostreptococcales</taxon>
        <taxon>Filifactoraceae</taxon>
        <taxon>Filifactor</taxon>
    </lineage>
</organism>
<dbReference type="InterPro" id="IPR034557">
    <property type="entry name" value="ThrcA_tRNA_MEthiotransferase"/>
</dbReference>
<dbReference type="PROSITE" id="PS01278">
    <property type="entry name" value="MTTASE_RADICAL"/>
    <property type="match status" value="1"/>
</dbReference>
<evidence type="ECO:0000256" key="10">
    <source>
        <dbReference type="ARBA" id="ARBA00023004"/>
    </source>
</evidence>
<name>D6GR77_FILAD</name>
<dbReference type="SFLD" id="SFLDG01082">
    <property type="entry name" value="B12-binding_domain_containing"/>
    <property type="match status" value="1"/>
</dbReference>
<evidence type="ECO:0000256" key="9">
    <source>
        <dbReference type="ARBA" id="ARBA00022723"/>
    </source>
</evidence>
<protein>
    <recommendedName>
        <fullName evidence="15">Threonylcarbamoyladenosine tRNA methylthiotransferase MtaB</fullName>
        <ecNumber evidence="3">2.8.4.5</ecNumber>
    </recommendedName>
    <alternativeName>
        <fullName evidence="12">tRNA-t(6)A37 methylthiotransferase</fullName>
    </alternativeName>
</protein>
<dbReference type="EMBL" id="CP002390">
    <property type="protein sequence ID" value="EFE28168.1"/>
    <property type="molecule type" value="Genomic_DNA"/>
</dbReference>
<dbReference type="EC" id="2.8.4.5" evidence="3"/>
<dbReference type="InterPro" id="IPR038135">
    <property type="entry name" value="Methylthiotransferase_N_sf"/>
</dbReference>
<keyword evidence="4" id="KW-0004">4Fe-4S</keyword>
<dbReference type="Pfam" id="PF04055">
    <property type="entry name" value="Radical_SAM"/>
    <property type="match status" value="1"/>
</dbReference>
<dbReference type="InterPro" id="IPR006638">
    <property type="entry name" value="Elp3/MiaA/NifB-like_rSAM"/>
</dbReference>
<dbReference type="SFLD" id="SFLDG01061">
    <property type="entry name" value="methylthiotransferase"/>
    <property type="match status" value="1"/>
</dbReference>
<dbReference type="FunFam" id="3.80.30.20:FF:000001">
    <property type="entry name" value="tRNA-2-methylthio-N(6)-dimethylallyladenosine synthase 2"/>
    <property type="match status" value="1"/>
</dbReference>
<keyword evidence="9" id="KW-0479">Metal-binding</keyword>
<dbReference type="Pfam" id="PF00919">
    <property type="entry name" value="UPF0004"/>
    <property type="match status" value="1"/>
</dbReference>
<proteinExistence type="inferred from homology"/>
<keyword evidence="7" id="KW-0949">S-adenosyl-L-methionine</keyword>
<evidence type="ECO:0000256" key="7">
    <source>
        <dbReference type="ARBA" id="ARBA00022691"/>
    </source>
</evidence>
<evidence type="ECO:0000256" key="14">
    <source>
        <dbReference type="ARBA" id="ARBA00061574"/>
    </source>
</evidence>
<dbReference type="PROSITE" id="PS51449">
    <property type="entry name" value="MTTASE_N"/>
    <property type="match status" value="1"/>
</dbReference>
<feature type="domain" description="Radical SAM core" evidence="17">
    <location>
        <begin position="132"/>
        <end position="361"/>
    </location>
</feature>
<dbReference type="GO" id="GO:0051539">
    <property type="term" value="F:4 iron, 4 sulfur cluster binding"/>
    <property type="evidence" value="ECO:0007669"/>
    <property type="project" value="UniProtKB-KW"/>
</dbReference>
<feature type="domain" description="MTTase N-terminal" evidence="16">
    <location>
        <begin position="1"/>
        <end position="108"/>
    </location>
</feature>
<dbReference type="NCBIfam" id="TIGR00089">
    <property type="entry name" value="MiaB/RimO family radical SAM methylthiotransferase"/>
    <property type="match status" value="1"/>
</dbReference>
<dbReference type="InterPro" id="IPR023404">
    <property type="entry name" value="rSAM_horseshoe"/>
</dbReference>
<dbReference type="InterPro" id="IPR020612">
    <property type="entry name" value="Methylthiotransferase_CS"/>
</dbReference>
<dbReference type="CDD" id="cd01335">
    <property type="entry name" value="Radical_SAM"/>
    <property type="match status" value="1"/>
</dbReference>
<evidence type="ECO:0000256" key="6">
    <source>
        <dbReference type="ARBA" id="ARBA00022679"/>
    </source>
</evidence>
<evidence type="ECO:0000256" key="15">
    <source>
        <dbReference type="ARBA" id="ARBA00069898"/>
    </source>
</evidence>
<evidence type="ECO:0000256" key="3">
    <source>
        <dbReference type="ARBA" id="ARBA00013273"/>
    </source>
</evidence>
<evidence type="ECO:0000256" key="11">
    <source>
        <dbReference type="ARBA" id="ARBA00023014"/>
    </source>
</evidence>
<keyword evidence="8" id="KW-0819">tRNA processing</keyword>
<evidence type="ECO:0000313" key="18">
    <source>
        <dbReference type="EMBL" id="EFE28168.1"/>
    </source>
</evidence>
<dbReference type="SMART" id="SM00729">
    <property type="entry name" value="Elp3"/>
    <property type="match status" value="1"/>
</dbReference>
<dbReference type="STRING" id="546269.HMPREF0389_00081"/>
<keyword evidence="19" id="KW-1185">Reference proteome</keyword>
<evidence type="ECO:0000256" key="5">
    <source>
        <dbReference type="ARBA" id="ARBA00022490"/>
    </source>
</evidence>
<dbReference type="Gene3D" id="3.80.30.20">
    <property type="entry name" value="tm_1862 like domain"/>
    <property type="match status" value="1"/>
</dbReference>
<dbReference type="Proteomes" id="UP000007468">
    <property type="component" value="Chromosome"/>
</dbReference>
<dbReference type="PANTHER" id="PTHR43837:SF1">
    <property type="entry name" value="RIBOSOMAL PROTEIN US12 METHYLTHIOTRANSFERASE RIMO"/>
    <property type="match status" value="1"/>
</dbReference>
<dbReference type="OrthoDB" id="9805215at2"/>
<dbReference type="NCBIfam" id="TIGR01579">
    <property type="entry name" value="MiaB-like-C"/>
    <property type="match status" value="1"/>
</dbReference>
<dbReference type="PROSITE" id="PS51918">
    <property type="entry name" value="RADICAL_SAM"/>
    <property type="match status" value="1"/>
</dbReference>
<dbReference type="GO" id="GO:0035598">
    <property type="term" value="F:tRNA (N(6)-L-threonylcarbamoyladenosine(37)-C(2))-methylthiotransferase activity"/>
    <property type="evidence" value="ECO:0007669"/>
    <property type="project" value="UniProtKB-EC"/>
</dbReference>
<dbReference type="SUPFAM" id="SSF102114">
    <property type="entry name" value="Radical SAM enzymes"/>
    <property type="match status" value="1"/>
</dbReference>
<dbReference type="InterPro" id="IPR005840">
    <property type="entry name" value="Ribosomal_uS12_MeSTrfase_RimO"/>
</dbReference>
<dbReference type="Gene3D" id="3.40.50.12160">
    <property type="entry name" value="Methylthiotransferase, N-terminal domain"/>
    <property type="match status" value="1"/>
</dbReference>
<dbReference type="InterPro" id="IPR058240">
    <property type="entry name" value="rSAM_sf"/>
</dbReference>
<keyword evidence="11" id="KW-0411">Iron-sulfur</keyword>
<comment type="function">
    <text evidence="2">Catalyzes the methylthiolation of N6-threonylcarbamoyladenosine (t(6)A), leading to the formation of 2-methylthio-N6-threonylcarbamoyladenosine (ms(2)t(6)A) at position 37 in tRNAs that read codons beginning with adenine.</text>
</comment>
<comment type="similarity">
    <text evidence="14">Belongs to the methylthiotransferase family. MtaB subfamily.</text>
</comment>
<evidence type="ECO:0000256" key="8">
    <source>
        <dbReference type="ARBA" id="ARBA00022694"/>
    </source>
</evidence>
<dbReference type="eggNOG" id="COG0621">
    <property type="taxonomic scope" value="Bacteria"/>
</dbReference>